<evidence type="ECO:0000313" key="6">
    <source>
        <dbReference type="Proteomes" id="UP000515202"/>
    </source>
</evidence>
<dbReference type="GeneID" id="111734698"/>
<evidence type="ECO:0000256" key="3">
    <source>
        <dbReference type="ARBA" id="ARBA00023054"/>
    </source>
</evidence>
<evidence type="ECO:0000256" key="1">
    <source>
        <dbReference type="ARBA" id="ARBA00004496"/>
    </source>
</evidence>
<keyword evidence="3" id="KW-0175">Coiled coil</keyword>
<dbReference type="Proteomes" id="UP000515202">
    <property type="component" value="Unplaced"/>
</dbReference>
<feature type="region of interest" description="Disordered" evidence="4">
    <location>
        <begin position="10"/>
        <end position="45"/>
    </location>
</feature>
<dbReference type="OrthoDB" id="9214646at2759"/>
<dbReference type="InterPro" id="IPR021774">
    <property type="entry name" value="CUPID"/>
</dbReference>
<keyword evidence="6" id="KW-1185">Reference proteome</keyword>
<evidence type="ECO:0000259" key="5">
    <source>
        <dbReference type="Pfam" id="PF11819"/>
    </source>
</evidence>
<dbReference type="Pfam" id="PF11819">
    <property type="entry name" value="CUPID"/>
    <property type="match status" value="1"/>
</dbReference>
<dbReference type="KEGG" id="pvp:111734698"/>
<dbReference type="GO" id="GO:0090162">
    <property type="term" value="P:establishment of epithelial cell polarity"/>
    <property type="evidence" value="ECO:0007669"/>
    <property type="project" value="InterPro"/>
</dbReference>
<dbReference type="GO" id="GO:0005923">
    <property type="term" value="C:bicellular tight junction"/>
    <property type="evidence" value="ECO:0007669"/>
    <property type="project" value="TreeGrafter"/>
</dbReference>
<sequence length="134" mass="14701">MWAPVKFLHGPAVVSAPPPPSAGLVTPSLLTGSQESDSSQSAKKDMLAALKSRQEALEETLRQRLEELKKLCLREAELTGKLPVEYPLDPGEEPPIVRRRIGAAFKLDEQKILPKGEVRPASWGRALSRSLPTR</sequence>
<comment type="subcellular location">
    <subcellularLocation>
        <location evidence="1">Cytoplasm</location>
    </subcellularLocation>
</comment>
<dbReference type="GO" id="GO:0005737">
    <property type="term" value="C:cytoplasm"/>
    <property type="evidence" value="ECO:0007669"/>
    <property type="project" value="UniProtKB-SubCell"/>
</dbReference>
<protein>
    <submittedName>
        <fullName evidence="7">FERM domain-containing protein 4A-like</fullName>
    </submittedName>
</protein>
<name>A0A6P6C5U3_PTEVA</name>
<dbReference type="InterPro" id="IPR047176">
    <property type="entry name" value="FRMD4A/B"/>
</dbReference>
<feature type="domain" description="Cytohesin Ubiquitin Protein Inducing" evidence="5">
    <location>
        <begin position="30"/>
        <end position="117"/>
    </location>
</feature>
<dbReference type="AlphaFoldDB" id="A0A6P6C5U3"/>
<proteinExistence type="predicted"/>
<dbReference type="GO" id="GO:0005912">
    <property type="term" value="C:adherens junction"/>
    <property type="evidence" value="ECO:0007669"/>
    <property type="project" value="TreeGrafter"/>
</dbReference>
<organism evidence="6 7">
    <name type="scientific">Pteropus vampyrus</name>
    <name type="common">Large flying fox</name>
    <dbReference type="NCBI Taxonomy" id="132908"/>
    <lineage>
        <taxon>Eukaryota</taxon>
        <taxon>Metazoa</taxon>
        <taxon>Chordata</taxon>
        <taxon>Craniata</taxon>
        <taxon>Vertebrata</taxon>
        <taxon>Euteleostomi</taxon>
        <taxon>Mammalia</taxon>
        <taxon>Eutheria</taxon>
        <taxon>Laurasiatheria</taxon>
        <taxon>Chiroptera</taxon>
        <taxon>Yinpterochiroptera</taxon>
        <taxon>Pteropodoidea</taxon>
        <taxon>Pteropodidae</taxon>
        <taxon>Pteropodinae</taxon>
        <taxon>Pteropus</taxon>
    </lineage>
</organism>
<dbReference type="PANTHER" id="PTHR46079:SF3">
    <property type="entry name" value="FERM DOMAIN-CONTAINING PROTEIN 4A"/>
    <property type="match status" value="1"/>
</dbReference>
<evidence type="ECO:0000313" key="7">
    <source>
        <dbReference type="RefSeq" id="XP_023382510.1"/>
    </source>
</evidence>
<reference evidence="7" key="1">
    <citation type="submission" date="2025-08" db="UniProtKB">
        <authorList>
            <consortium name="RefSeq"/>
        </authorList>
    </citation>
    <scope>IDENTIFICATION</scope>
    <source>
        <tissue evidence="7">Kidney</tissue>
    </source>
</reference>
<keyword evidence="2" id="KW-0963">Cytoplasm</keyword>
<accession>A0A6P6C5U3</accession>
<feature type="compositionally biased region" description="Polar residues" evidence="4">
    <location>
        <begin position="28"/>
        <end position="41"/>
    </location>
</feature>
<evidence type="ECO:0000256" key="4">
    <source>
        <dbReference type="SAM" id="MobiDB-lite"/>
    </source>
</evidence>
<evidence type="ECO:0000256" key="2">
    <source>
        <dbReference type="ARBA" id="ARBA00022490"/>
    </source>
</evidence>
<dbReference type="PANTHER" id="PTHR46079">
    <property type="entry name" value="FERM DOMAIN-CONTAINING PROTEIN 4"/>
    <property type="match status" value="1"/>
</dbReference>
<dbReference type="RefSeq" id="XP_023382510.1">
    <property type="nucleotide sequence ID" value="XM_023526742.1"/>
</dbReference>
<gene>
    <name evidence="7" type="primary">LOC111734698</name>
</gene>